<evidence type="ECO:0000313" key="9">
    <source>
        <dbReference type="EMBL" id="TSE27788.1"/>
    </source>
</evidence>
<dbReference type="GO" id="GO:0006355">
    <property type="term" value="P:regulation of DNA-templated transcription"/>
    <property type="evidence" value="ECO:0007669"/>
    <property type="project" value="InterPro"/>
</dbReference>
<evidence type="ECO:0000259" key="8">
    <source>
        <dbReference type="PROSITE" id="PS50887"/>
    </source>
</evidence>
<gene>
    <name evidence="9" type="primary">fixL_2</name>
    <name evidence="9" type="ORF">Tther_02502</name>
</gene>
<keyword evidence="10" id="KW-1185">Reference proteome</keyword>
<dbReference type="Proteomes" id="UP000318542">
    <property type="component" value="Unassembled WGS sequence"/>
</dbReference>
<dbReference type="EMBL" id="VJOL01000080">
    <property type="protein sequence ID" value="TSE27788.1"/>
    <property type="molecule type" value="Genomic_DNA"/>
</dbReference>
<keyword evidence="2" id="KW-0547">Nucleotide-binding</keyword>
<dbReference type="SUPFAM" id="SSF55073">
    <property type="entry name" value="Nucleotide cyclase"/>
    <property type="match status" value="1"/>
</dbReference>
<dbReference type="PANTHER" id="PTHR44757:SF2">
    <property type="entry name" value="BIOFILM ARCHITECTURE MAINTENANCE PROTEIN MBAA"/>
    <property type="match status" value="1"/>
</dbReference>
<comment type="function">
    <text evidence="5">Putative oxygen sensor; modulates the activity of FixJ, a transcriptional activator of nitrogen fixation fixK gene. FixL probably acts as a kinase that phosphorylates FixJ.</text>
</comment>
<proteinExistence type="predicted"/>
<dbReference type="NCBIfam" id="TIGR00229">
    <property type="entry name" value="sensory_box"/>
    <property type="match status" value="1"/>
</dbReference>
<dbReference type="Gene3D" id="3.30.70.270">
    <property type="match status" value="1"/>
</dbReference>
<dbReference type="Pfam" id="PF00990">
    <property type="entry name" value="GGDEF"/>
    <property type="match status" value="1"/>
</dbReference>
<evidence type="ECO:0000256" key="2">
    <source>
        <dbReference type="ARBA" id="ARBA00022741"/>
    </source>
</evidence>
<protein>
    <recommendedName>
        <fullName evidence="6">Sensor protein FixL</fullName>
    </recommendedName>
</protein>
<comment type="caution">
    <text evidence="9">The sequence shown here is derived from an EMBL/GenBank/DDBJ whole genome shotgun (WGS) entry which is preliminary data.</text>
</comment>
<feature type="domain" description="PAS" evidence="7">
    <location>
        <begin position="2"/>
        <end position="54"/>
    </location>
</feature>
<dbReference type="InterPro" id="IPR000160">
    <property type="entry name" value="GGDEF_dom"/>
</dbReference>
<keyword evidence="1 9" id="KW-0808">Transferase</keyword>
<keyword evidence="4" id="KW-0067">ATP-binding</keyword>
<dbReference type="InterPro" id="IPR052155">
    <property type="entry name" value="Biofilm_reg_signaling"/>
</dbReference>
<feature type="domain" description="GGDEF" evidence="8">
    <location>
        <begin position="159"/>
        <end position="225"/>
    </location>
</feature>
<evidence type="ECO:0000259" key="7">
    <source>
        <dbReference type="PROSITE" id="PS50112"/>
    </source>
</evidence>
<dbReference type="SMART" id="SM00267">
    <property type="entry name" value="GGDEF"/>
    <property type="match status" value="1"/>
</dbReference>
<dbReference type="InterPro" id="IPR000014">
    <property type="entry name" value="PAS"/>
</dbReference>
<name>A0A554WW35_9BURK</name>
<dbReference type="OrthoDB" id="9810730at2"/>
<dbReference type="Gene3D" id="3.30.450.20">
    <property type="entry name" value="PAS domain"/>
    <property type="match status" value="1"/>
</dbReference>
<evidence type="ECO:0000256" key="6">
    <source>
        <dbReference type="ARBA" id="ARBA00070616"/>
    </source>
</evidence>
<dbReference type="InterPro" id="IPR043128">
    <property type="entry name" value="Rev_trsase/Diguanyl_cyclase"/>
</dbReference>
<dbReference type="PROSITE" id="PS50887">
    <property type="entry name" value="GGDEF"/>
    <property type="match status" value="1"/>
</dbReference>
<evidence type="ECO:0000256" key="1">
    <source>
        <dbReference type="ARBA" id="ARBA00022679"/>
    </source>
</evidence>
<dbReference type="InterPro" id="IPR013767">
    <property type="entry name" value="PAS_fold"/>
</dbReference>
<dbReference type="CDD" id="cd01949">
    <property type="entry name" value="GGDEF"/>
    <property type="match status" value="1"/>
</dbReference>
<dbReference type="InterPro" id="IPR035965">
    <property type="entry name" value="PAS-like_dom_sf"/>
</dbReference>
<evidence type="ECO:0000256" key="5">
    <source>
        <dbReference type="ARBA" id="ARBA00059827"/>
    </source>
</evidence>
<dbReference type="SUPFAM" id="SSF55785">
    <property type="entry name" value="PYP-like sensor domain (PAS domain)"/>
    <property type="match status" value="1"/>
</dbReference>
<evidence type="ECO:0000256" key="3">
    <source>
        <dbReference type="ARBA" id="ARBA00022777"/>
    </source>
</evidence>
<dbReference type="RefSeq" id="WP_143904409.1">
    <property type="nucleotide sequence ID" value="NZ_VJOL01000080.1"/>
</dbReference>
<dbReference type="NCBIfam" id="TIGR00254">
    <property type="entry name" value="GGDEF"/>
    <property type="match status" value="1"/>
</dbReference>
<keyword evidence="3" id="KW-0418">Kinase</keyword>
<reference evidence="9 10" key="1">
    <citation type="submission" date="2019-07" db="EMBL/GenBank/DDBJ databases">
        <title>Tepidimonas thermarum AA-1 draft genome.</title>
        <authorList>
            <person name="Da Costa M.S."/>
            <person name="Froufe H.J.C."/>
            <person name="Egas C."/>
            <person name="Albuquerque L."/>
        </authorList>
    </citation>
    <scope>NUCLEOTIDE SEQUENCE [LARGE SCALE GENOMIC DNA]</scope>
    <source>
        <strain evidence="9 10">AA-1</strain>
    </source>
</reference>
<accession>A0A554WW35</accession>
<dbReference type="SMART" id="SM00091">
    <property type="entry name" value="PAS"/>
    <property type="match status" value="1"/>
</dbReference>
<organism evidence="9 10">
    <name type="scientific">Tepidimonas thermarum</name>
    <dbReference type="NCBI Taxonomy" id="335431"/>
    <lineage>
        <taxon>Bacteria</taxon>
        <taxon>Pseudomonadati</taxon>
        <taxon>Pseudomonadota</taxon>
        <taxon>Betaproteobacteria</taxon>
        <taxon>Burkholderiales</taxon>
        <taxon>Tepidimonas</taxon>
    </lineage>
</organism>
<dbReference type="GO" id="GO:0016301">
    <property type="term" value="F:kinase activity"/>
    <property type="evidence" value="ECO:0007669"/>
    <property type="project" value="UniProtKB-KW"/>
</dbReference>
<dbReference type="PANTHER" id="PTHR44757">
    <property type="entry name" value="DIGUANYLATE CYCLASE DGCP"/>
    <property type="match status" value="1"/>
</dbReference>
<dbReference type="GO" id="GO:0005524">
    <property type="term" value="F:ATP binding"/>
    <property type="evidence" value="ECO:0007669"/>
    <property type="project" value="UniProtKB-KW"/>
</dbReference>
<dbReference type="CDD" id="cd00130">
    <property type="entry name" value="PAS"/>
    <property type="match status" value="1"/>
</dbReference>
<dbReference type="FunFam" id="3.30.450.20:FF:000060">
    <property type="entry name" value="Sensor protein FixL"/>
    <property type="match status" value="1"/>
</dbReference>
<dbReference type="AlphaFoldDB" id="A0A554WW35"/>
<dbReference type="Pfam" id="PF00989">
    <property type="entry name" value="PAS"/>
    <property type="match status" value="1"/>
</dbReference>
<evidence type="ECO:0000313" key="10">
    <source>
        <dbReference type="Proteomes" id="UP000318542"/>
    </source>
</evidence>
<dbReference type="InterPro" id="IPR029787">
    <property type="entry name" value="Nucleotide_cyclase"/>
</dbReference>
<evidence type="ECO:0000256" key="4">
    <source>
        <dbReference type="ARBA" id="ARBA00022840"/>
    </source>
</evidence>
<dbReference type="PROSITE" id="PS50112">
    <property type="entry name" value="PAS"/>
    <property type="match status" value="1"/>
</dbReference>
<sequence>MRSEFFQALLRSLQDGVVVIDERGTIELINPGLERLLGYTEAELKGRNVSLLMPLHHGARHNDCIQHYLTTGEARIIGKDIPIQALHKDSSLVDAMLSVTEVSQGGHRYFVGRLRDLRPQLRQERELQHLANHDPITGLRNGAALRRTLSETSDGQATHLGALAIIDIERFRIINDTAGHRVGDWLLQQIAQRLVIHAPVNAGVFRWTGDEFVLLLPSAPLLGNH</sequence>